<proteinExistence type="predicted"/>
<comment type="caution">
    <text evidence="1">The sequence shown here is derived from an EMBL/GenBank/DDBJ whole genome shotgun (WGS) entry which is preliminary data.</text>
</comment>
<evidence type="ECO:0000313" key="1">
    <source>
        <dbReference type="EMBL" id="GMH12238.1"/>
    </source>
</evidence>
<reference evidence="1" key="1">
    <citation type="submission" date="2023-05" db="EMBL/GenBank/DDBJ databases">
        <title>Nepenthes gracilis genome sequencing.</title>
        <authorList>
            <person name="Fukushima K."/>
        </authorList>
    </citation>
    <scope>NUCLEOTIDE SEQUENCE</scope>
    <source>
        <strain evidence="1">SING2019-196</strain>
    </source>
</reference>
<dbReference type="AlphaFoldDB" id="A0AAD3XPI8"/>
<accession>A0AAD3XPI8</accession>
<gene>
    <name evidence="1" type="ORF">Nepgr_014079</name>
</gene>
<dbReference type="Proteomes" id="UP001279734">
    <property type="component" value="Unassembled WGS sequence"/>
</dbReference>
<keyword evidence="2" id="KW-1185">Reference proteome</keyword>
<protein>
    <submittedName>
        <fullName evidence="1">Uncharacterized protein</fullName>
    </submittedName>
</protein>
<name>A0AAD3XPI8_NEPGR</name>
<sequence length="98" mass="10438">MWLGLSESTRSLSLILAVPTRGSEGLEWNISSVKKGSKREEQAEEVVFPDVFGGGGIFRSGDEAVVGTEPEDGVRLAISVAPVNVFQLLSGDNGYVQI</sequence>
<organism evidence="1 2">
    <name type="scientific">Nepenthes gracilis</name>
    <name type="common">Slender pitcher plant</name>
    <dbReference type="NCBI Taxonomy" id="150966"/>
    <lineage>
        <taxon>Eukaryota</taxon>
        <taxon>Viridiplantae</taxon>
        <taxon>Streptophyta</taxon>
        <taxon>Embryophyta</taxon>
        <taxon>Tracheophyta</taxon>
        <taxon>Spermatophyta</taxon>
        <taxon>Magnoliopsida</taxon>
        <taxon>eudicotyledons</taxon>
        <taxon>Gunneridae</taxon>
        <taxon>Pentapetalae</taxon>
        <taxon>Caryophyllales</taxon>
        <taxon>Nepenthaceae</taxon>
        <taxon>Nepenthes</taxon>
    </lineage>
</organism>
<evidence type="ECO:0000313" key="2">
    <source>
        <dbReference type="Proteomes" id="UP001279734"/>
    </source>
</evidence>
<dbReference type="EMBL" id="BSYO01000011">
    <property type="protein sequence ID" value="GMH12238.1"/>
    <property type="molecule type" value="Genomic_DNA"/>
</dbReference>